<dbReference type="InterPro" id="IPR047202">
    <property type="entry name" value="Lipocalin_Blc-like_dom"/>
</dbReference>
<evidence type="ECO:0000256" key="2">
    <source>
        <dbReference type="PIRNR" id="PIRNR036893"/>
    </source>
</evidence>
<dbReference type="Pfam" id="PF08212">
    <property type="entry name" value="Lipocalin_2"/>
    <property type="match status" value="1"/>
</dbReference>
<sequence length="174" mass="19666">MKKLILCLSLLVSICAFAKPEPLPVASDVDVARFIGKWYTITSLPQFFTRNCEGQTAEYGIINEKTISVHNVCYKENGKTKDINGKGVIQDAPNNARLIVTFDTFWTRLFRVKGDYNIIKLGGGYDTVMVGSNDKKTLWIMSRTPTMDPTVLQDYKTYAKELGFSTEQLKNSKY</sequence>
<proteinExistence type="inferred from homology"/>
<dbReference type="Proteomes" id="UP001302274">
    <property type="component" value="Unassembled WGS sequence"/>
</dbReference>
<evidence type="ECO:0000313" key="5">
    <source>
        <dbReference type="Proteomes" id="UP001302274"/>
    </source>
</evidence>
<dbReference type="RefSeq" id="WP_323577513.1">
    <property type="nucleotide sequence ID" value="NZ_JAYGJQ010000002.1"/>
</dbReference>
<evidence type="ECO:0000259" key="3">
    <source>
        <dbReference type="Pfam" id="PF08212"/>
    </source>
</evidence>
<keyword evidence="5" id="KW-1185">Reference proteome</keyword>
<feature type="signal peptide" evidence="2">
    <location>
        <begin position="1"/>
        <end position="18"/>
    </location>
</feature>
<organism evidence="4 5">
    <name type="scientific">Bacteriovorax antarcticus</name>
    <dbReference type="NCBI Taxonomy" id="3088717"/>
    <lineage>
        <taxon>Bacteria</taxon>
        <taxon>Pseudomonadati</taxon>
        <taxon>Bdellovibrionota</taxon>
        <taxon>Bacteriovoracia</taxon>
        <taxon>Bacteriovoracales</taxon>
        <taxon>Bacteriovoracaceae</taxon>
        <taxon>Bacteriovorax</taxon>
    </lineage>
</organism>
<dbReference type="SUPFAM" id="SSF50814">
    <property type="entry name" value="Lipocalins"/>
    <property type="match status" value="1"/>
</dbReference>
<dbReference type="PANTHER" id="PTHR10612">
    <property type="entry name" value="APOLIPOPROTEIN D"/>
    <property type="match status" value="1"/>
</dbReference>
<evidence type="ECO:0000256" key="1">
    <source>
        <dbReference type="ARBA" id="ARBA00006889"/>
    </source>
</evidence>
<protein>
    <submittedName>
        <fullName evidence="4">Lipocalin family protein</fullName>
    </submittedName>
</protein>
<name>A0ABU5VWP4_9BACT</name>
<dbReference type="InterPro" id="IPR000566">
    <property type="entry name" value="Lipocln_cytosolic_FA-bd_dom"/>
</dbReference>
<gene>
    <name evidence="4" type="ORF">SHI21_14785</name>
</gene>
<comment type="similarity">
    <text evidence="1 2">Belongs to the calycin superfamily. Lipocalin family.</text>
</comment>
<dbReference type="PIRSF" id="PIRSF036893">
    <property type="entry name" value="Lipocalin_ApoD"/>
    <property type="match status" value="1"/>
</dbReference>
<dbReference type="InterPro" id="IPR022271">
    <property type="entry name" value="Lipocalin_ApoD"/>
</dbReference>
<accession>A0ABU5VWP4</accession>
<dbReference type="CDD" id="cd19438">
    <property type="entry name" value="lipocalin_Blc-like"/>
    <property type="match status" value="1"/>
</dbReference>
<keyword evidence="2" id="KW-0732">Signal</keyword>
<reference evidence="4 5" key="1">
    <citation type="submission" date="2023-11" db="EMBL/GenBank/DDBJ databases">
        <title>A Novel Polar Bacteriovorax (B. antarcticus) Isolated from the Biocrust in Antarctica.</title>
        <authorList>
            <person name="Mun W."/>
            <person name="Choi S.Y."/>
            <person name="Mitchell R.J."/>
        </authorList>
    </citation>
    <scope>NUCLEOTIDE SEQUENCE [LARGE SCALE GENOMIC DNA]</scope>
    <source>
        <strain evidence="4 5">PP10</strain>
    </source>
</reference>
<comment type="caution">
    <text evidence="4">The sequence shown here is derived from an EMBL/GenBank/DDBJ whole genome shotgun (WGS) entry which is preliminary data.</text>
</comment>
<feature type="chain" id="PRO_5045016520" evidence="2">
    <location>
        <begin position="19"/>
        <end position="174"/>
    </location>
</feature>
<dbReference type="EMBL" id="JAYGJQ010000002">
    <property type="protein sequence ID" value="MEA9357491.1"/>
    <property type="molecule type" value="Genomic_DNA"/>
</dbReference>
<dbReference type="InterPro" id="IPR012674">
    <property type="entry name" value="Calycin"/>
</dbReference>
<dbReference type="Gene3D" id="2.40.128.20">
    <property type="match status" value="1"/>
</dbReference>
<feature type="domain" description="Lipocalin/cytosolic fatty-acid binding" evidence="3">
    <location>
        <begin position="29"/>
        <end position="171"/>
    </location>
</feature>
<evidence type="ECO:0000313" key="4">
    <source>
        <dbReference type="EMBL" id="MEA9357491.1"/>
    </source>
</evidence>
<dbReference type="PANTHER" id="PTHR10612:SF34">
    <property type="entry name" value="APOLIPOPROTEIN D"/>
    <property type="match status" value="1"/>
</dbReference>